<name>A0A1N6CT74_9SPHN</name>
<evidence type="ECO:0000313" key="3">
    <source>
        <dbReference type="Proteomes" id="UP000185192"/>
    </source>
</evidence>
<organism evidence="2 3">
    <name type="scientific">Parasphingorhabdus marina DSM 22363</name>
    <dbReference type="NCBI Taxonomy" id="1123272"/>
    <lineage>
        <taxon>Bacteria</taxon>
        <taxon>Pseudomonadati</taxon>
        <taxon>Pseudomonadota</taxon>
        <taxon>Alphaproteobacteria</taxon>
        <taxon>Sphingomonadales</taxon>
        <taxon>Sphingomonadaceae</taxon>
        <taxon>Parasphingorhabdus</taxon>
    </lineage>
</organism>
<sequence>MKMTKILAASAAVAALSIGAPAMAQQAQDNDNNTTGAAGNNSDTIVVNDLLDVYLQAQDNSQDNDSLTVGDVNSNNTANTITATQLLLAVNTNSNMQEVVDMNTTGGGNNNHNSGDNYVNGSAFAAFAGILDASFSSGTNSNAQSGSNIAAQGTITF</sequence>
<dbReference type="RefSeq" id="WP_074203933.1">
    <property type="nucleotide sequence ID" value="NZ_FSQW01000001.1"/>
</dbReference>
<feature type="chain" id="PRO_5013042911" description="Curlin associated repeat-containing protein" evidence="1">
    <location>
        <begin position="25"/>
        <end position="157"/>
    </location>
</feature>
<dbReference type="AlphaFoldDB" id="A0A1N6CT74"/>
<gene>
    <name evidence="2" type="ORF">SAMN02745824_0933</name>
</gene>
<protein>
    <recommendedName>
        <fullName evidence="4">Curlin associated repeat-containing protein</fullName>
    </recommendedName>
</protein>
<feature type="signal peptide" evidence="1">
    <location>
        <begin position="1"/>
        <end position="24"/>
    </location>
</feature>
<reference evidence="3" key="1">
    <citation type="submission" date="2016-11" db="EMBL/GenBank/DDBJ databases">
        <authorList>
            <person name="Varghese N."/>
            <person name="Submissions S."/>
        </authorList>
    </citation>
    <scope>NUCLEOTIDE SEQUENCE [LARGE SCALE GENOMIC DNA]</scope>
    <source>
        <strain evidence="3">DSM 22363</strain>
    </source>
</reference>
<accession>A0A1N6CT74</accession>
<dbReference type="STRING" id="1123272.SAMN02745824_0933"/>
<keyword evidence="1" id="KW-0732">Signal</keyword>
<dbReference type="Proteomes" id="UP000185192">
    <property type="component" value="Unassembled WGS sequence"/>
</dbReference>
<evidence type="ECO:0000313" key="2">
    <source>
        <dbReference type="EMBL" id="SIN61669.1"/>
    </source>
</evidence>
<evidence type="ECO:0000256" key="1">
    <source>
        <dbReference type="SAM" id="SignalP"/>
    </source>
</evidence>
<keyword evidence="3" id="KW-1185">Reference proteome</keyword>
<proteinExistence type="predicted"/>
<dbReference type="EMBL" id="FSQW01000001">
    <property type="protein sequence ID" value="SIN61669.1"/>
    <property type="molecule type" value="Genomic_DNA"/>
</dbReference>
<evidence type="ECO:0008006" key="4">
    <source>
        <dbReference type="Google" id="ProtNLM"/>
    </source>
</evidence>